<feature type="compositionally biased region" description="Polar residues" evidence="1">
    <location>
        <begin position="855"/>
        <end position="867"/>
    </location>
</feature>
<feature type="compositionally biased region" description="Basic and acidic residues" evidence="1">
    <location>
        <begin position="754"/>
        <end position="764"/>
    </location>
</feature>
<reference evidence="2 3" key="1">
    <citation type="submission" date="2018-08" db="EMBL/GenBank/DDBJ databases">
        <title>Draft genome sequences of two Aspergillus turcosus clinical strains isolated from bronchoalveolar lavage fluid: one azole-susceptible and the other azole-resistant.</title>
        <authorList>
            <person name="Parent-Michaud M."/>
            <person name="Dufresne P.J."/>
            <person name="Fournier E."/>
            <person name="Martineau C."/>
            <person name="Moreira S."/>
            <person name="Perkins V."/>
            <person name="De Repentigny L."/>
            <person name="Dufresne S.F."/>
        </authorList>
    </citation>
    <scope>NUCLEOTIDE SEQUENCE [LARGE SCALE GENOMIC DNA]</scope>
    <source>
        <strain evidence="2">HMR AF 1038</strain>
    </source>
</reference>
<dbReference type="STRING" id="1245748.A0A229Z353"/>
<feature type="compositionally biased region" description="Low complexity" evidence="1">
    <location>
        <begin position="175"/>
        <end position="188"/>
    </location>
</feature>
<feature type="compositionally biased region" description="Basic and acidic residues" evidence="1">
    <location>
        <begin position="378"/>
        <end position="405"/>
    </location>
</feature>
<feature type="compositionally biased region" description="Basic and acidic residues" evidence="1">
    <location>
        <begin position="706"/>
        <end position="719"/>
    </location>
</feature>
<organism evidence="2 3">
    <name type="scientific">Aspergillus turcosus</name>
    <dbReference type="NCBI Taxonomy" id="1245748"/>
    <lineage>
        <taxon>Eukaryota</taxon>
        <taxon>Fungi</taxon>
        <taxon>Dikarya</taxon>
        <taxon>Ascomycota</taxon>
        <taxon>Pezizomycotina</taxon>
        <taxon>Eurotiomycetes</taxon>
        <taxon>Eurotiomycetidae</taxon>
        <taxon>Eurotiales</taxon>
        <taxon>Aspergillaceae</taxon>
        <taxon>Aspergillus</taxon>
        <taxon>Aspergillus subgen. Fumigati</taxon>
    </lineage>
</organism>
<dbReference type="Gene3D" id="1.20.930.10">
    <property type="entry name" value="Conserved domain common to transcription factors TFIIS, elongin A, CRSP70"/>
    <property type="match status" value="1"/>
</dbReference>
<feature type="region of interest" description="Disordered" evidence="1">
    <location>
        <begin position="1"/>
        <end position="260"/>
    </location>
</feature>
<dbReference type="AlphaFoldDB" id="A0A229Z353"/>
<feature type="region of interest" description="Disordered" evidence="1">
    <location>
        <begin position="559"/>
        <end position="728"/>
    </location>
</feature>
<feature type="region of interest" description="Disordered" evidence="1">
    <location>
        <begin position="342"/>
        <end position="535"/>
    </location>
</feature>
<name>A0A229Z353_9EURO</name>
<proteinExistence type="predicted"/>
<feature type="compositionally biased region" description="Polar residues" evidence="1">
    <location>
        <begin position="464"/>
        <end position="480"/>
    </location>
</feature>
<feature type="compositionally biased region" description="Polar residues" evidence="1">
    <location>
        <begin position="1032"/>
        <end position="1045"/>
    </location>
</feature>
<feature type="region of interest" description="Disordered" evidence="1">
    <location>
        <begin position="819"/>
        <end position="914"/>
    </location>
</feature>
<feature type="region of interest" description="Disordered" evidence="1">
    <location>
        <begin position="1007"/>
        <end position="1053"/>
    </location>
</feature>
<feature type="compositionally biased region" description="Basic and acidic residues" evidence="1">
    <location>
        <begin position="452"/>
        <end position="463"/>
    </location>
</feature>
<dbReference type="EMBL" id="NIDN02000063">
    <property type="protein sequence ID" value="RLL97974.1"/>
    <property type="molecule type" value="Genomic_DNA"/>
</dbReference>
<evidence type="ECO:0000256" key="1">
    <source>
        <dbReference type="SAM" id="MobiDB-lite"/>
    </source>
</evidence>
<feature type="compositionally biased region" description="Basic and acidic residues" evidence="1">
    <location>
        <begin position="189"/>
        <end position="204"/>
    </location>
</feature>
<comment type="caution">
    <text evidence="2">The sequence shown here is derived from an EMBL/GenBank/DDBJ whole genome shotgun (WGS) entry which is preliminary data.</text>
</comment>
<dbReference type="InterPro" id="IPR021582">
    <property type="entry name" value="Aim21"/>
</dbReference>
<evidence type="ECO:0008006" key="4">
    <source>
        <dbReference type="Google" id="ProtNLM"/>
    </source>
</evidence>
<feature type="compositionally biased region" description="Pro residues" evidence="1">
    <location>
        <begin position="684"/>
        <end position="695"/>
    </location>
</feature>
<dbReference type="Pfam" id="PF11489">
    <property type="entry name" value="Aim21"/>
    <property type="match status" value="1"/>
</dbReference>
<feature type="compositionally biased region" description="Acidic residues" evidence="1">
    <location>
        <begin position="504"/>
        <end position="517"/>
    </location>
</feature>
<protein>
    <recommendedName>
        <fullName evidence="4">TFIIS N-terminal domain-containing protein</fullName>
    </recommendedName>
</protein>
<dbReference type="OrthoDB" id="5386574at2759"/>
<feature type="compositionally biased region" description="Basic residues" evidence="1">
    <location>
        <begin position="775"/>
        <end position="784"/>
    </location>
</feature>
<feature type="compositionally biased region" description="Basic and acidic residues" evidence="1">
    <location>
        <begin position="890"/>
        <end position="914"/>
    </location>
</feature>
<feature type="region of interest" description="Disordered" evidence="1">
    <location>
        <begin position="741"/>
        <end position="797"/>
    </location>
</feature>
<sequence>MTTQAAPVIPPRPSRSPQSSLDPKSISDMPRIPPRPNRRVERSVSPFRDSYAPSPLNEPPNAAGLTRTVSNDLPQRPPSVTIPSLGEEGIEYQGLDIGNVSDGHHQIGTPAETRNVGSDLKIHAPRPSLPSSSAKAKVQAVTRTDSRQAAAAGLGVSGSPAPDDHHERPSRSLHSRASGSRADSSTASSDRRRSLQLTADEHGIPEIGQRVPMLINAGDVQAPSPSPYQLEHGGQRQGRHHHRTRSGREASLPPGSYGLHGHGVPANDKFEKAWYEKHPDEYVKVEHGQYGPGVGTPRPDWALSSDDLNKIVRGSAVTGSGLGTSPNVAGTPDEEVGYIATDEYTHRMATPAPESRRGSRLIAESPLRNTDVPASDVGIEREGRKSEDAGVIHVDDPYHPLHHPDGFAPTPAPEEQSRELGDGLEDEDEPILAADEVRPESAFQHPAVSPTFDRRTSDYDGRSRTPSVNHSRSNSRSATHQGGMPALVRYSSRDEREETHTPLDDVEEYEPLFPDDDKDQKPISAADRFKQRPEMLKHRFPSEDIWEDSPNSLQLHATVSTPDIPKQEAFETPEQEYFRRSHAPHLDPRQVAEHILESKEPKEKTQRPEVSKQRFPSQDIWEDAPESQRLVTTIEPADENEVKSPDVPSKPAIPSRPAKLSQQPPAVDASSKPATSPTEKRQPPSIPGRPKPQIPVRPAKPITRAAGEETKDAPAKEKPAVPVRPNGSKIAALKAGFLSDLNSRLQMGPQAPKPQEKKEEEAPVEKAPLSDARKGRARGPARRKPASENVSTRLPTIPEIKITETWNVWQVGEDGNLTVETEVKANQPELATPEVSTSKDTMAPALSKNIAGESTDPSPTTATNESAPGTAETIPSADGEAAAVSPTESTKPDNASKEPEKQVDEREAKERKQKEVLFIRHKLQKGFISRDEPPQEEEMTTMSGYFTRLEKVADDLEVSIIRATKINKVLKLIVKLDSIPRDEEFQFRRRAINILSKWKDVLDADRTESKANGDEEAAAVSATESTKPGEVQQASPDAQSEIKPSTSPPMDDAIEAMAAAADGKRASEGSVLDEEQ</sequence>
<dbReference type="Proteomes" id="UP000215289">
    <property type="component" value="Unassembled WGS sequence"/>
</dbReference>
<evidence type="ECO:0000313" key="2">
    <source>
        <dbReference type="EMBL" id="RLL97974.1"/>
    </source>
</evidence>
<evidence type="ECO:0000313" key="3">
    <source>
        <dbReference type="Proteomes" id="UP000215289"/>
    </source>
</evidence>
<gene>
    <name evidence="2" type="ORF">CFD26_102695</name>
</gene>
<dbReference type="InterPro" id="IPR035441">
    <property type="entry name" value="TFIIS/LEDGF_dom_sf"/>
</dbReference>
<feature type="compositionally biased region" description="Basic and acidic residues" evidence="1">
    <location>
        <begin position="576"/>
        <end position="612"/>
    </location>
</feature>
<accession>A0A229Z353</accession>
<keyword evidence="3" id="KW-1185">Reference proteome</keyword>
<feature type="compositionally biased region" description="Basic and acidic residues" evidence="1">
    <location>
        <begin position="491"/>
        <end position="503"/>
    </location>
</feature>